<evidence type="ECO:0000256" key="1">
    <source>
        <dbReference type="ARBA" id="ARBA00004651"/>
    </source>
</evidence>
<keyword evidence="9" id="KW-1185">Reference proteome</keyword>
<evidence type="ECO:0000256" key="4">
    <source>
        <dbReference type="ARBA" id="ARBA00022692"/>
    </source>
</evidence>
<dbReference type="Gene3D" id="1.20.1250.20">
    <property type="entry name" value="MFS general substrate transporter like domains"/>
    <property type="match status" value="1"/>
</dbReference>
<comment type="subcellular location">
    <subcellularLocation>
        <location evidence="1">Cell membrane</location>
        <topology evidence="1">Multi-pass membrane protein</topology>
    </subcellularLocation>
</comment>
<evidence type="ECO:0000313" key="9">
    <source>
        <dbReference type="Proteomes" id="UP000237846"/>
    </source>
</evidence>
<feature type="transmembrane region" description="Helical" evidence="7">
    <location>
        <begin position="12"/>
        <end position="39"/>
    </location>
</feature>
<evidence type="ECO:0000313" key="8">
    <source>
        <dbReference type="EMBL" id="PRX98823.1"/>
    </source>
</evidence>
<dbReference type="InterPro" id="IPR036259">
    <property type="entry name" value="MFS_trans_sf"/>
</dbReference>
<feature type="transmembrane region" description="Helical" evidence="7">
    <location>
        <begin position="147"/>
        <end position="167"/>
    </location>
</feature>
<feature type="transmembrane region" description="Helical" evidence="7">
    <location>
        <begin position="256"/>
        <end position="276"/>
    </location>
</feature>
<reference evidence="8 9" key="1">
    <citation type="submission" date="2018-03" db="EMBL/GenBank/DDBJ databases">
        <title>Genomic Encyclopedia of Archaeal and Bacterial Type Strains, Phase II (KMG-II): from individual species to whole genera.</title>
        <authorList>
            <person name="Goeker M."/>
        </authorList>
    </citation>
    <scope>NUCLEOTIDE SEQUENCE [LARGE SCALE GENOMIC DNA]</scope>
    <source>
        <strain evidence="8 9">DSM 45601</strain>
    </source>
</reference>
<keyword evidence="2" id="KW-0813">Transport</keyword>
<keyword evidence="5 7" id="KW-1133">Transmembrane helix</keyword>
<feature type="transmembrane region" description="Helical" evidence="7">
    <location>
        <begin position="344"/>
        <end position="367"/>
    </location>
</feature>
<evidence type="ECO:0000256" key="7">
    <source>
        <dbReference type="SAM" id="Phobius"/>
    </source>
</evidence>
<feature type="transmembrane region" description="Helical" evidence="7">
    <location>
        <begin position="220"/>
        <end position="244"/>
    </location>
</feature>
<dbReference type="OrthoDB" id="4528313at2"/>
<evidence type="ECO:0000256" key="5">
    <source>
        <dbReference type="ARBA" id="ARBA00022989"/>
    </source>
</evidence>
<dbReference type="InterPro" id="IPR010290">
    <property type="entry name" value="TM_effector"/>
</dbReference>
<dbReference type="GO" id="GO:0005886">
    <property type="term" value="C:plasma membrane"/>
    <property type="evidence" value="ECO:0007669"/>
    <property type="project" value="UniProtKB-SubCell"/>
</dbReference>
<sequence length="421" mass="42579">MDGLGAPLRHRAFVLLCAGRWVSMFGNAMAPIALAFAVLDVTDSTTALGVVVGAASLAKVVFVLVGGVVADRLPRNLVLVGSNVLSAASQGAIAALVLTGTATIPLLTTLALANGMMSAFALPASAAMVPQTVPTRLLRPANALMRLGLSTSMVMGASLGGLLVAAVGPGWGLAADALCFAASGLCFALLRVPAVSAARPGRTDVLADLRDGWREFTSRTWVWVVVLGFMFVNAAYASVVHVLGPAVADDSIGRQGWGFVLAAQTAGMIVGALIATRVRVNRLLMLGVACMAGEALLPTALALHPGLPLLMAAAFTCGLCVEQFGIAWEVVLQSRVPQHALARVYSYDMLGSFVAIPLAQLSIGPIAAAAGTAPTLLGVAAVVLTATAGMLASRSVRTLGTPAAAPADAAAGTDGRVGTPD</sequence>
<proteinExistence type="predicted"/>
<name>A0A2T0Q4X8_9ACTN</name>
<keyword evidence="3" id="KW-1003">Cell membrane</keyword>
<evidence type="ECO:0000256" key="6">
    <source>
        <dbReference type="ARBA" id="ARBA00023136"/>
    </source>
</evidence>
<accession>A0A2T0Q4X8</accession>
<dbReference type="Pfam" id="PF05977">
    <property type="entry name" value="MFS_3"/>
    <property type="match status" value="1"/>
</dbReference>
<dbReference type="Proteomes" id="UP000237846">
    <property type="component" value="Unassembled WGS sequence"/>
</dbReference>
<dbReference type="RefSeq" id="WP_106246323.1">
    <property type="nucleotide sequence ID" value="NZ_PVZC01000004.1"/>
</dbReference>
<dbReference type="CDD" id="cd06173">
    <property type="entry name" value="MFS_MefA_like"/>
    <property type="match status" value="1"/>
</dbReference>
<dbReference type="PANTHER" id="PTHR23513:SF11">
    <property type="entry name" value="STAPHYLOFERRIN A TRANSPORTER"/>
    <property type="match status" value="1"/>
</dbReference>
<protein>
    <submittedName>
        <fullName evidence="8">Putative MFS family arabinose efflux permease</fullName>
    </submittedName>
</protein>
<evidence type="ECO:0000256" key="2">
    <source>
        <dbReference type="ARBA" id="ARBA00022448"/>
    </source>
</evidence>
<dbReference type="AlphaFoldDB" id="A0A2T0Q4X8"/>
<evidence type="ECO:0000256" key="3">
    <source>
        <dbReference type="ARBA" id="ARBA00022475"/>
    </source>
</evidence>
<gene>
    <name evidence="8" type="ORF">CLV72_104403</name>
</gene>
<feature type="transmembrane region" description="Helical" evidence="7">
    <location>
        <begin position="373"/>
        <end position="392"/>
    </location>
</feature>
<feature type="transmembrane region" description="Helical" evidence="7">
    <location>
        <begin position="283"/>
        <end position="303"/>
    </location>
</feature>
<dbReference type="EMBL" id="PVZC01000004">
    <property type="protein sequence ID" value="PRX98823.1"/>
    <property type="molecule type" value="Genomic_DNA"/>
</dbReference>
<feature type="transmembrane region" description="Helical" evidence="7">
    <location>
        <begin position="77"/>
        <end position="98"/>
    </location>
</feature>
<comment type="caution">
    <text evidence="8">The sequence shown here is derived from an EMBL/GenBank/DDBJ whole genome shotgun (WGS) entry which is preliminary data.</text>
</comment>
<feature type="transmembrane region" description="Helical" evidence="7">
    <location>
        <begin position="173"/>
        <end position="192"/>
    </location>
</feature>
<feature type="transmembrane region" description="Helical" evidence="7">
    <location>
        <begin position="104"/>
        <end position="126"/>
    </location>
</feature>
<keyword evidence="4 7" id="KW-0812">Transmembrane</keyword>
<organism evidence="8 9">
    <name type="scientific">Allonocardiopsis opalescens</name>
    <dbReference type="NCBI Taxonomy" id="1144618"/>
    <lineage>
        <taxon>Bacteria</taxon>
        <taxon>Bacillati</taxon>
        <taxon>Actinomycetota</taxon>
        <taxon>Actinomycetes</taxon>
        <taxon>Streptosporangiales</taxon>
        <taxon>Allonocardiopsis</taxon>
    </lineage>
</organism>
<dbReference type="PANTHER" id="PTHR23513">
    <property type="entry name" value="INTEGRAL MEMBRANE EFFLUX PROTEIN-RELATED"/>
    <property type="match status" value="1"/>
</dbReference>
<feature type="transmembrane region" description="Helical" evidence="7">
    <location>
        <begin position="45"/>
        <end position="70"/>
    </location>
</feature>
<feature type="transmembrane region" description="Helical" evidence="7">
    <location>
        <begin position="309"/>
        <end position="332"/>
    </location>
</feature>
<dbReference type="SUPFAM" id="SSF103473">
    <property type="entry name" value="MFS general substrate transporter"/>
    <property type="match status" value="1"/>
</dbReference>
<keyword evidence="6 7" id="KW-0472">Membrane</keyword>